<feature type="repeat" description="ANK" evidence="4">
    <location>
        <begin position="487"/>
        <end position="519"/>
    </location>
</feature>
<dbReference type="SUPFAM" id="SSF158235">
    <property type="entry name" value="SOCS box-like"/>
    <property type="match status" value="1"/>
</dbReference>
<keyword evidence="2" id="KW-0677">Repeat</keyword>
<dbReference type="FunFam" id="1.10.750.20:FF:000001">
    <property type="entry name" value="Ankyrin repeat and SOCS box containing 1"/>
    <property type="match status" value="1"/>
</dbReference>
<dbReference type="PROSITE" id="PS50225">
    <property type="entry name" value="SOCS"/>
    <property type="match status" value="1"/>
</dbReference>
<gene>
    <name evidence="8" type="primary">LOC103367965</name>
</gene>
<feature type="repeat" description="ANK" evidence="4">
    <location>
        <begin position="457"/>
        <end position="486"/>
    </location>
</feature>
<dbReference type="Gene3D" id="1.25.40.20">
    <property type="entry name" value="Ankyrin repeat-containing domain"/>
    <property type="match status" value="3"/>
</dbReference>
<dbReference type="InterPro" id="IPR001496">
    <property type="entry name" value="SOCS_box"/>
</dbReference>
<dbReference type="InterPro" id="IPR036036">
    <property type="entry name" value="SOCS_box-like_dom_sf"/>
</dbReference>
<evidence type="ECO:0000256" key="4">
    <source>
        <dbReference type="PROSITE-ProRule" id="PRU00023"/>
    </source>
</evidence>
<evidence type="ECO:0000313" key="8">
    <source>
        <dbReference type="RefSeq" id="XP_008294390.1"/>
    </source>
</evidence>
<feature type="compositionally biased region" description="Polar residues" evidence="5">
    <location>
        <begin position="83"/>
        <end position="106"/>
    </location>
</feature>
<feature type="repeat" description="ANK" evidence="4">
    <location>
        <begin position="350"/>
        <end position="382"/>
    </location>
</feature>
<protein>
    <submittedName>
        <fullName evidence="8">Ankyrin repeat and SOCS box protein 2-like isoform X1</fullName>
    </submittedName>
</protein>
<dbReference type="InterPro" id="IPR002110">
    <property type="entry name" value="Ankyrin_rpt"/>
</dbReference>
<dbReference type="PROSITE" id="PS50088">
    <property type="entry name" value="ANK_REPEAT"/>
    <property type="match status" value="9"/>
</dbReference>
<dbReference type="Pfam" id="PF07525">
    <property type="entry name" value="SOCS_box"/>
    <property type="match status" value="1"/>
</dbReference>
<dbReference type="PANTHER" id="PTHR24171:SF8">
    <property type="entry name" value="BRCA1-ASSOCIATED RING DOMAIN PROTEIN 1"/>
    <property type="match status" value="1"/>
</dbReference>
<dbReference type="InterPro" id="IPR036770">
    <property type="entry name" value="Ankyrin_rpt-contain_sf"/>
</dbReference>
<dbReference type="SUPFAM" id="SSF48403">
    <property type="entry name" value="Ankyrin repeat"/>
    <property type="match status" value="2"/>
</dbReference>
<feature type="repeat" description="ANK" evidence="4">
    <location>
        <begin position="317"/>
        <end position="349"/>
    </location>
</feature>
<evidence type="ECO:0000256" key="1">
    <source>
        <dbReference type="ARBA" id="ARBA00004906"/>
    </source>
</evidence>
<dbReference type="PRINTS" id="PR01415">
    <property type="entry name" value="ANKYRIN"/>
</dbReference>
<evidence type="ECO:0000256" key="2">
    <source>
        <dbReference type="ARBA" id="ARBA00022737"/>
    </source>
</evidence>
<evidence type="ECO:0000256" key="3">
    <source>
        <dbReference type="ARBA" id="ARBA00023043"/>
    </source>
</evidence>
<accession>A0A9Y4NCY6</accession>
<organism evidence="7 8">
    <name type="scientific">Stegastes partitus</name>
    <name type="common">bicolor damselfish</name>
    <dbReference type="NCBI Taxonomy" id="144197"/>
    <lineage>
        <taxon>Eukaryota</taxon>
        <taxon>Metazoa</taxon>
        <taxon>Chordata</taxon>
        <taxon>Craniata</taxon>
        <taxon>Vertebrata</taxon>
        <taxon>Euteleostomi</taxon>
        <taxon>Actinopterygii</taxon>
        <taxon>Neopterygii</taxon>
        <taxon>Teleostei</taxon>
        <taxon>Neoteleostei</taxon>
        <taxon>Acanthomorphata</taxon>
        <taxon>Ovalentaria</taxon>
        <taxon>Pomacentridae</taxon>
        <taxon>Stegastes</taxon>
    </lineage>
</organism>
<proteinExistence type="predicted"/>
<dbReference type="GeneID" id="103367965"/>
<feature type="repeat" description="ANK" evidence="4">
    <location>
        <begin position="218"/>
        <end position="250"/>
    </location>
</feature>
<feature type="domain" description="SOCS box" evidence="6">
    <location>
        <begin position="634"/>
        <end position="680"/>
    </location>
</feature>
<dbReference type="Gene3D" id="1.10.750.20">
    <property type="entry name" value="SOCS box"/>
    <property type="match status" value="1"/>
</dbReference>
<reference evidence="8" key="1">
    <citation type="submission" date="2025-08" db="UniProtKB">
        <authorList>
            <consortium name="RefSeq"/>
        </authorList>
    </citation>
    <scope>IDENTIFICATION</scope>
</reference>
<evidence type="ECO:0000259" key="6">
    <source>
        <dbReference type="PROSITE" id="PS50225"/>
    </source>
</evidence>
<evidence type="ECO:0000313" key="7">
    <source>
        <dbReference type="Proteomes" id="UP000694891"/>
    </source>
</evidence>
<dbReference type="Pfam" id="PF00023">
    <property type="entry name" value="Ank"/>
    <property type="match status" value="1"/>
</dbReference>
<feature type="repeat" description="ANK" evidence="4">
    <location>
        <begin position="251"/>
        <end position="283"/>
    </location>
</feature>
<dbReference type="Proteomes" id="UP000694891">
    <property type="component" value="Unplaced"/>
</dbReference>
<dbReference type="SMART" id="SM00248">
    <property type="entry name" value="ANK"/>
    <property type="match status" value="11"/>
</dbReference>
<dbReference type="RefSeq" id="XP_008294390.1">
    <property type="nucleotide sequence ID" value="XM_008296168.1"/>
</dbReference>
<dbReference type="Pfam" id="PF12796">
    <property type="entry name" value="Ank_2"/>
    <property type="match status" value="4"/>
</dbReference>
<keyword evidence="7" id="KW-1185">Reference proteome</keyword>
<evidence type="ECO:0000256" key="5">
    <source>
        <dbReference type="SAM" id="MobiDB-lite"/>
    </source>
</evidence>
<keyword evidence="3 4" id="KW-0040">ANK repeat</keyword>
<dbReference type="PROSITE" id="PS50297">
    <property type="entry name" value="ANK_REP_REGION"/>
    <property type="match status" value="7"/>
</dbReference>
<dbReference type="SMART" id="SM00969">
    <property type="entry name" value="SOCS_box"/>
    <property type="match status" value="1"/>
</dbReference>
<dbReference type="PANTHER" id="PTHR24171">
    <property type="entry name" value="ANKYRIN REPEAT DOMAIN-CONTAINING PROTEIN 39-RELATED"/>
    <property type="match status" value="1"/>
</dbReference>
<feature type="region of interest" description="Disordered" evidence="5">
    <location>
        <begin position="78"/>
        <end position="136"/>
    </location>
</feature>
<feature type="repeat" description="ANK" evidence="4">
    <location>
        <begin position="284"/>
        <end position="316"/>
    </location>
</feature>
<feature type="repeat" description="ANK" evidence="4">
    <location>
        <begin position="383"/>
        <end position="415"/>
    </location>
</feature>
<dbReference type="AlphaFoldDB" id="A0A9Y4NCY6"/>
<feature type="compositionally biased region" description="Low complexity" evidence="5">
    <location>
        <begin position="112"/>
        <end position="122"/>
    </location>
</feature>
<dbReference type="GO" id="GO:0035556">
    <property type="term" value="P:intracellular signal transduction"/>
    <property type="evidence" value="ECO:0007669"/>
    <property type="project" value="InterPro"/>
</dbReference>
<feature type="repeat" description="ANK" evidence="4">
    <location>
        <begin position="415"/>
        <end position="447"/>
    </location>
</feature>
<comment type="pathway">
    <text evidence="1">Protein modification; protein ubiquitination.</text>
</comment>
<name>A0A9Y4NCY6_9TELE</name>
<sequence length="684" mass="76045">MCGIKRGYLCSVYCCCCISTAEPDYFCRKLRDNCILIGSFQRSNMDVSEPNLDDYSVYSQLSDEELLQIAVERSLIDKHSQPVPDQNSSSSLAPPTPADVTQTNPDPRQRHPQPSGQQHQVPPSQPPPAVQNSANPPTALSNFLYQTFKREMSPIQTVIINGDVEALMTLVRQKSSSLTELSDEGWIALHEAAYYGQLQCVRILIRAQPEFVNKRSSCSQTALMLAAERGHVSCVEFLLSHGADPNIANTSRETSLFTACEYPNEAIVELLLRSGAQVNRTSTQGGSALHEACRHGEVKICKMLLDAGADLKWKNIYDIQPFFTAAQHGHPDVVRLLARRGADINGQAGDGASPLYEACKNGHVSAVEALIALKADTNRATKSGLLPLHVAVQNNHIRIVSMLIPATSRVRVMRSGISPLHIAAEKNRDEIMELLIEHGFDVNTELSEEWSRLYEDRRTTALYFSVYNGNLEATEMLLEAGANPNIDIFNPLLIAVRLGWIDMAELLLRYGANANAEISTQPSSFPSAILLNMESLPMLKMLLDYGCNAQPCFDCPYGQKTHPPIPPSQRHDDRAHLRENSAPQHCILFCEAVSVSSFRRIYGPIISLLLDYVSHVRLCSRLLEVLESCSDWAPIKLKALPPHPLMQLCRLKIRRLVGGQRLKLLHTLPLPARLIRFLNYDVQC</sequence>